<feature type="chain" id="PRO_5003288445" description="Transmembrane protein 35A" evidence="7">
    <location>
        <begin position="26"/>
        <end position="140"/>
    </location>
</feature>
<dbReference type="EMBL" id="GL832963">
    <property type="protein sequence ID" value="EGD83610.1"/>
    <property type="molecule type" value="Genomic_DNA"/>
</dbReference>
<proteinExistence type="inferred from homology"/>
<dbReference type="KEGG" id="sre:PTSG_04218"/>
<evidence type="ECO:0000256" key="5">
    <source>
        <dbReference type="ARBA" id="ARBA00023136"/>
    </source>
</evidence>
<dbReference type="RefSeq" id="XP_004995114.1">
    <property type="nucleotide sequence ID" value="XM_004995057.1"/>
</dbReference>
<evidence type="ECO:0000256" key="1">
    <source>
        <dbReference type="ARBA" id="ARBA00004141"/>
    </source>
</evidence>
<comment type="subcellular location">
    <subcellularLocation>
        <location evidence="1">Membrane</location>
        <topology evidence="1">Multi-pass membrane protein</topology>
    </subcellularLocation>
</comment>
<evidence type="ECO:0000256" key="2">
    <source>
        <dbReference type="ARBA" id="ARBA00006679"/>
    </source>
</evidence>
<evidence type="ECO:0008006" key="10">
    <source>
        <dbReference type="Google" id="ProtNLM"/>
    </source>
</evidence>
<evidence type="ECO:0000256" key="4">
    <source>
        <dbReference type="ARBA" id="ARBA00022989"/>
    </source>
</evidence>
<keyword evidence="7" id="KW-0732">Signal</keyword>
<sequence length="140" mass="15419">MGFLRGLARVVLGLALSVVFIMAAAVKLSPQVNKEVHEELAQEFAQKYSEIWMVSEFGITHEEFRMAIGGLEIVLVLLLWVLPRFSALMLSSIMAGAIYTHYAAHDPPVKMAVCGILMALLFAFMLLSGPQPKTGKKKRA</sequence>
<dbReference type="GO" id="GO:0016020">
    <property type="term" value="C:membrane"/>
    <property type="evidence" value="ECO:0007669"/>
    <property type="project" value="UniProtKB-SubCell"/>
</dbReference>
<feature type="transmembrane region" description="Helical" evidence="6">
    <location>
        <begin position="64"/>
        <end position="82"/>
    </location>
</feature>
<organism evidence="9">
    <name type="scientific">Salpingoeca rosetta (strain ATCC 50818 / BSB-021)</name>
    <dbReference type="NCBI Taxonomy" id="946362"/>
    <lineage>
        <taxon>Eukaryota</taxon>
        <taxon>Choanoflagellata</taxon>
        <taxon>Craspedida</taxon>
        <taxon>Salpingoecidae</taxon>
        <taxon>Salpingoeca</taxon>
    </lineage>
</organism>
<dbReference type="OMA" id="VIMCGAC"/>
<evidence type="ECO:0000256" key="3">
    <source>
        <dbReference type="ARBA" id="ARBA00022692"/>
    </source>
</evidence>
<dbReference type="OrthoDB" id="432685at2759"/>
<keyword evidence="3 6" id="KW-0812">Transmembrane</keyword>
<reference evidence="8" key="1">
    <citation type="submission" date="2009-08" db="EMBL/GenBank/DDBJ databases">
        <title>Annotation of Salpingoeca rosetta.</title>
        <authorList>
            <consortium name="The Broad Institute Genome Sequencing Platform"/>
            <person name="Russ C."/>
            <person name="Cuomo C."/>
            <person name="Burger G."/>
            <person name="Gray M.W."/>
            <person name="Holland P.W.H."/>
            <person name="King N."/>
            <person name="Lang F.B.F."/>
            <person name="Roger A.J."/>
            <person name="Ruiz-Trillo I."/>
            <person name="Young S.K."/>
            <person name="Zeng Q."/>
            <person name="Gargeya S."/>
            <person name="Alvarado L."/>
            <person name="Berlin A."/>
            <person name="Chapman S.B."/>
            <person name="Chen Z."/>
            <person name="Freedman E."/>
            <person name="Gellesch M."/>
            <person name="Goldberg J."/>
            <person name="Griggs A."/>
            <person name="Gujja S."/>
            <person name="Heilman E."/>
            <person name="Heiman D."/>
            <person name="Howarth C."/>
            <person name="Mehta T."/>
            <person name="Neiman D."/>
            <person name="Pearson M."/>
            <person name="Roberts A."/>
            <person name="Saif S."/>
            <person name="Shea T."/>
            <person name="Shenoy N."/>
            <person name="Sisk P."/>
            <person name="Stolte C."/>
            <person name="Sykes S."/>
            <person name="White J."/>
            <person name="Yandava C."/>
            <person name="Haas B."/>
            <person name="Nusbaum C."/>
            <person name="Birren B."/>
        </authorList>
    </citation>
    <scope>NUCLEOTIDE SEQUENCE [LARGE SCALE GENOMIC DNA]</scope>
    <source>
        <strain evidence="8">ATCC 50818</strain>
    </source>
</reference>
<evidence type="ECO:0000256" key="7">
    <source>
        <dbReference type="SAM" id="SignalP"/>
    </source>
</evidence>
<dbReference type="GeneID" id="16075694"/>
<accession>F2U6X8</accession>
<comment type="similarity">
    <text evidence="2">Belongs to the DoxX family.</text>
</comment>
<dbReference type="PANTHER" id="PTHR13163">
    <property type="entry name" value="SPINAL CORD EXPRESSION PROTEIN 4"/>
    <property type="match status" value="1"/>
</dbReference>
<feature type="signal peptide" evidence="7">
    <location>
        <begin position="1"/>
        <end position="25"/>
    </location>
</feature>
<dbReference type="InParanoid" id="F2U6X8"/>
<keyword evidence="5 6" id="KW-0472">Membrane</keyword>
<protein>
    <recommendedName>
        <fullName evidence="10">Transmembrane protein 35A</fullName>
    </recommendedName>
</protein>
<evidence type="ECO:0000313" key="8">
    <source>
        <dbReference type="EMBL" id="EGD83610.1"/>
    </source>
</evidence>
<keyword evidence="4 6" id="KW-1133">Transmembrane helix</keyword>
<feature type="transmembrane region" description="Helical" evidence="6">
    <location>
        <begin position="110"/>
        <end position="129"/>
    </location>
</feature>
<dbReference type="AlphaFoldDB" id="F2U6X8"/>
<dbReference type="InterPro" id="IPR040399">
    <property type="entry name" value="TMEM35A/B"/>
</dbReference>
<name>F2U6X8_SALR5</name>
<evidence type="ECO:0000313" key="9">
    <source>
        <dbReference type="Proteomes" id="UP000007799"/>
    </source>
</evidence>
<evidence type="ECO:0000256" key="6">
    <source>
        <dbReference type="SAM" id="Phobius"/>
    </source>
</evidence>
<dbReference type="Proteomes" id="UP000007799">
    <property type="component" value="Unassembled WGS sequence"/>
</dbReference>
<keyword evidence="9" id="KW-1185">Reference proteome</keyword>
<gene>
    <name evidence="8" type="ORF">PTSG_04218</name>
</gene>
<dbReference type="PANTHER" id="PTHR13163:SF2">
    <property type="entry name" value="TRANSMEMBRANE PROTEIN 35B"/>
    <property type="match status" value="1"/>
</dbReference>